<sequence>MEVVNWGSSRSRNERRGPIPSAATPHPLASQSPSPTSVGIPALSLSAPQNKQPAPQAAYDLYEFGPGPVRVTHIGAGPELPSPTAPGPDHTRPNSAPSRTNVTPERQSGPPAQQKQHGRVSLYDHGHAVLGPKVLRDLAPSMIGSPPRSPGQFLRKGQGPELHVRTNLAQWLKRHPVNREPPFQPGNGGVCLDRNQLPAAQSIFRHLYDLGSIDFVAVRWVGPQNSLVWGRALRAGCMSWGPLPSEVQVAKWLPIFLEGIREYQALDTREPTTVAVALELMLLALRLAPKVAEVWVHHLWQLAPVFNLFVLKGKYCRGVDPAVTDATIARRLAKEKAKPSYQAWKAYTLA</sequence>
<gene>
    <name evidence="2" type="ORF">HaLaN_03365</name>
</gene>
<name>A0A699YZ68_HAELA</name>
<dbReference type="PANTHER" id="PTHR21207">
    <property type="entry name" value="PARKIN COREGULATED GENE PROTEIN PARK2 COREGULATED"/>
    <property type="match status" value="1"/>
</dbReference>
<evidence type="ECO:0000256" key="1">
    <source>
        <dbReference type="SAM" id="MobiDB-lite"/>
    </source>
</evidence>
<protein>
    <submittedName>
        <fullName evidence="2">Uncharacterized protein</fullName>
    </submittedName>
</protein>
<dbReference type="GO" id="GO:0051879">
    <property type="term" value="F:Hsp90 protein binding"/>
    <property type="evidence" value="ECO:0007669"/>
    <property type="project" value="TreeGrafter"/>
</dbReference>
<dbReference type="GO" id="GO:0030544">
    <property type="term" value="F:Hsp70 protein binding"/>
    <property type="evidence" value="ECO:0007669"/>
    <property type="project" value="TreeGrafter"/>
</dbReference>
<feature type="compositionally biased region" description="Polar residues" evidence="1">
    <location>
        <begin position="93"/>
        <end position="115"/>
    </location>
</feature>
<reference evidence="2 3" key="1">
    <citation type="submission" date="2020-02" db="EMBL/GenBank/DDBJ databases">
        <title>Draft genome sequence of Haematococcus lacustris strain NIES-144.</title>
        <authorList>
            <person name="Morimoto D."/>
            <person name="Nakagawa S."/>
            <person name="Yoshida T."/>
            <person name="Sawayama S."/>
        </authorList>
    </citation>
    <scope>NUCLEOTIDE SEQUENCE [LARGE SCALE GENOMIC DNA]</scope>
    <source>
        <strain evidence="2 3">NIES-144</strain>
    </source>
</reference>
<organism evidence="2 3">
    <name type="scientific">Haematococcus lacustris</name>
    <name type="common">Green alga</name>
    <name type="synonym">Haematococcus pluvialis</name>
    <dbReference type="NCBI Taxonomy" id="44745"/>
    <lineage>
        <taxon>Eukaryota</taxon>
        <taxon>Viridiplantae</taxon>
        <taxon>Chlorophyta</taxon>
        <taxon>core chlorophytes</taxon>
        <taxon>Chlorophyceae</taxon>
        <taxon>CS clade</taxon>
        <taxon>Chlamydomonadales</taxon>
        <taxon>Haematococcaceae</taxon>
        <taxon>Haematococcus</taxon>
    </lineage>
</organism>
<accession>A0A699YZ68</accession>
<feature type="region of interest" description="Disordered" evidence="1">
    <location>
        <begin position="1"/>
        <end position="119"/>
    </location>
</feature>
<dbReference type="PANTHER" id="PTHR21207:SF2">
    <property type="entry name" value="PARKIN COREGULATED GENE PROTEIN"/>
    <property type="match status" value="1"/>
</dbReference>
<evidence type="ECO:0000313" key="3">
    <source>
        <dbReference type="Proteomes" id="UP000485058"/>
    </source>
</evidence>
<dbReference type="AlphaFoldDB" id="A0A699YZ68"/>
<proteinExistence type="predicted"/>
<feature type="compositionally biased region" description="Polar residues" evidence="1">
    <location>
        <begin position="1"/>
        <end position="10"/>
    </location>
</feature>
<dbReference type="Proteomes" id="UP000485058">
    <property type="component" value="Unassembled WGS sequence"/>
</dbReference>
<dbReference type="EMBL" id="BLLF01000159">
    <property type="protein sequence ID" value="GFH08412.1"/>
    <property type="molecule type" value="Genomic_DNA"/>
</dbReference>
<keyword evidence="3" id="KW-1185">Reference proteome</keyword>
<comment type="caution">
    <text evidence="2">The sequence shown here is derived from an EMBL/GenBank/DDBJ whole genome shotgun (WGS) entry which is preliminary data.</text>
</comment>
<feature type="compositionally biased region" description="Low complexity" evidence="1">
    <location>
        <begin position="47"/>
        <end position="58"/>
    </location>
</feature>
<evidence type="ECO:0000313" key="2">
    <source>
        <dbReference type="EMBL" id="GFH08412.1"/>
    </source>
</evidence>
<dbReference type="InterPro" id="IPR019399">
    <property type="entry name" value="Parkin_co-regulated_protein"/>
</dbReference>